<keyword evidence="2" id="KW-0808">Transferase</keyword>
<dbReference type="InterPro" id="IPR002213">
    <property type="entry name" value="UDP_glucos_trans"/>
</dbReference>
<dbReference type="InterPro" id="IPR050426">
    <property type="entry name" value="Glycosyltransferase_28"/>
</dbReference>
<gene>
    <name evidence="3" type="ORF">SHKM778_32110</name>
</gene>
<dbReference type="PANTHER" id="PTHR48050">
    <property type="entry name" value="STEROL 3-BETA-GLUCOSYLTRANSFERASE"/>
    <property type="match status" value="1"/>
</dbReference>
<dbReference type="GO" id="GO:0016758">
    <property type="term" value="F:hexosyltransferase activity"/>
    <property type="evidence" value="ECO:0007669"/>
    <property type="project" value="InterPro"/>
</dbReference>
<reference evidence="3" key="1">
    <citation type="submission" date="2024-06" db="EMBL/GenBank/DDBJ databases">
        <authorList>
            <consortium name="consrtm"/>
            <person name="Uemura M."/>
            <person name="Terahara T."/>
        </authorList>
    </citation>
    <scope>NUCLEOTIDE SEQUENCE</scope>
    <source>
        <strain evidence="3">KM77-8</strain>
    </source>
</reference>
<proteinExistence type="inferred from homology"/>
<evidence type="ECO:0000256" key="1">
    <source>
        <dbReference type="ARBA" id="ARBA00009995"/>
    </source>
</evidence>
<dbReference type="GO" id="GO:0017000">
    <property type="term" value="P:antibiotic biosynthetic process"/>
    <property type="evidence" value="ECO:0007669"/>
    <property type="project" value="UniProtKB-ARBA"/>
</dbReference>
<reference evidence="3" key="2">
    <citation type="submission" date="2024-07" db="EMBL/GenBank/DDBJ databases">
        <title>Streptomyces haneummycinica sp. nov., a new antibiotic-producing actinobacterium isolated from marine sediment.</title>
        <authorList>
            <person name="Uemura M."/>
            <person name="Hamada M."/>
            <person name="Hirano S."/>
            <person name="Kobayashi K."/>
            <person name="Ohshiro T."/>
            <person name="Kobayashi T."/>
            <person name="Terahara T."/>
        </authorList>
    </citation>
    <scope>NUCLEOTIDE SEQUENCE</scope>
    <source>
        <strain evidence="3">KM77-8</strain>
    </source>
</reference>
<dbReference type="AlphaFoldDB" id="A0AAT9HH61"/>
<dbReference type="PANTHER" id="PTHR48050:SF13">
    <property type="entry name" value="STEROL 3-BETA-GLUCOSYLTRANSFERASE UGT80A2"/>
    <property type="match status" value="1"/>
</dbReference>
<organism evidence="3">
    <name type="scientific">Streptomyces haneummycinicus</name>
    <dbReference type="NCBI Taxonomy" id="3074435"/>
    <lineage>
        <taxon>Bacteria</taxon>
        <taxon>Bacillati</taxon>
        <taxon>Actinomycetota</taxon>
        <taxon>Actinomycetes</taxon>
        <taxon>Kitasatosporales</taxon>
        <taxon>Streptomycetaceae</taxon>
        <taxon>Streptomyces</taxon>
    </lineage>
</organism>
<name>A0AAT9HH61_9ACTN</name>
<dbReference type="InterPro" id="IPR006326">
    <property type="entry name" value="UDPGT_MGT-like"/>
</dbReference>
<dbReference type="Gene3D" id="3.40.50.2000">
    <property type="entry name" value="Glycogen Phosphorylase B"/>
    <property type="match status" value="2"/>
</dbReference>
<evidence type="ECO:0000256" key="2">
    <source>
        <dbReference type="ARBA" id="ARBA00022679"/>
    </source>
</evidence>
<dbReference type="GO" id="GO:0008194">
    <property type="term" value="F:UDP-glycosyltransferase activity"/>
    <property type="evidence" value="ECO:0007669"/>
    <property type="project" value="InterPro"/>
</dbReference>
<comment type="similarity">
    <text evidence="1">Belongs to the UDP-glycosyltransferase family.</text>
</comment>
<accession>A0AAT9HH61</accession>
<dbReference type="NCBIfam" id="TIGR01426">
    <property type="entry name" value="MGT"/>
    <property type="match status" value="1"/>
</dbReference>
<protein>
    <submittedName>
        <fullName evidence="3">Glycosyltransferase</fullName>
    </submittedName>
</protein>
<dbReference type="SUPFAM" id="SSF53756">
    <property type="entry name" value="UDP-Glycosyltransferase/glycogen phosphorylase"/>
    <property type="match status" value="1"/>
</dbReference>
<sequence>MPQHFLFLVIPDHGHILPNLAVVEELTRRGHRVTFVTGEEVSEPVGAAGATVLPYASEYRSLNHFESVNEDLGSRMLTLLIDESAAMLRAVEAALEGDRPDVVVYDFATSHAGRILERKWGLPAVQLCPAFAQNEKFSFASGFDESDTGGVADYAAPPVMVEAINSLVAEHGLDVPFHEFFLSIAGSNLVFLPKEFQIHGESFDERFSFVGPCISDRSFLGEWQPPASGLPVVLVSLGATFKDVTGFFDAGMKAFADAPFHVVLTLGSGMDPAELGELPANIEAHRWVSHVAVLEHAKAFVTHGGMGSVMDSLSASVPMVVVPHSPSTAPPAAA</sequence>
<evidence type="ECO:0000313" key="3">
    <source>
        <dbReference type="EMBL" id="BFO16823.1"/>
    </source>
</evidence>
<dbReference type="CDD" id="cd03784">
    <property type="entry name" value="GT1_Gtf-like"/>
    <property type="match status" value="1"/>
</dbReference>
<dbReference type="EMBL" id="AP035768">
    <property type="protein sequence ID" value="BFO16823.1"/>
    <property type="molecule type" value="Genomic_DNA"/>
</dbReference>
<dbReference type="Pfam" id="PF00201">
    <property type="entry name" value="UDPGT"/>
    <property type="match status" value="1"/>
</dbReference>